<protein>
    <submittedName>
        <fullName evidence="4">Ankyrin repeats (3 copies)</fullName>
    </submittedName>
</protein>
<dbReference type="InterPro" id="IPR050663">
    <property type="entry name" value="Ankyrin-SOCS_Box"/>
</dbReference>
<dbReference type="Pfam" id="PF13637">
    <property type="entry name" value="Ank_4"/>
    <property type="match status" value="1"/>
</dbReference>
<dbReference type="SUPFAM" id="SSF48403">
    <property type="entry name" value="Ankyrin repeat"/>
    <property type="match status" value="1"/>
</dbReference>
<comment type="caution">
    <text evidence="4">The sequence shown here is derived from an EMBL/GenBank/DDBJ whole genome shotgun (WGS) entry which is preliminary data.</text>
</comment>
<dbReference type="PROSITE" id="PS50297">
    <property type="entry name" value="ANK_REP_REGION"/>
    <property type="match status" value="4"/>
</dbReference>
<name>A0AAW1IX26_POPJA</name>
<keyword evidence="5" id="KW-1185">Reference proteome</keyword>
<dbReference type="PANTHER" id="PTHR24193:SF121">
    <property type="entry name" value="ADA2A-CONTAINING COMPLEX COMPONENT 3, ISOFORM D"/>
    <property type="match status" value="1"/>
</dbReference>
<dbReference type="GO" id="GO:0045944">
    <property type="term" value="P:positive regulation of transcription by RNA polymerase II"/>
    <property type="evidence" value="ECO:0007669"/>
    <property type="project" value="TreeGrafter"/>
</dbReference>
<dbReference type="SMART" id="SM00248">
    <property type="entry name" value="ANK"/>
    <property type="match status" value="9"/>
</dbReference>
<evidence type="ECO:0000256" key="1">
    <source>
        <dbReference type="ARBA" id="ARBA00022737"/>
    </source>
</evidence>
<dbReference type="EMBL" id="JASPKY010000508">
    <property type="protein sequence ID" value="KAK9694591.1"/>
    <property type="molecule type" value="Genomic_DNA"/>
</dbReference>
<evidence type="ECO:0000313" key="4">
    <source>
        <dbReference type="EMBL" id="KAK9694591.1"/>
    </source>
</evidence>
<keyword evidence="2 3" id="KW-0040">ANK repeat</keyword>
<sequence length="348" mass="39492">MVKHLVNERDEVNVADAYRCTPLHYSSMLNALDSTTSNCDSTKNASMAIMRTLLKNGANVNTRNECGDTPFHTSVKTNNPIAVDNLLYNEYVNGEKACKLRDIDNQNQKGNTPLHLAIKVENQDIIKLLLVKGANVNTMNHKRETPFGIAIRKGNKDIINKLEPYFNINYRYPIYQMTYLHYAVETKNSDFVFYLLERGADANARDKGNWTPLHYSVKEWNTGITQMLLNKGADVFAEDNDSKTPLHYALENKNLELFRLLSQQNSNRLYPLHFAVISQNVNLIKQLVNKGQPNLFFGNDNTTCYSKGVDINITDNNGRTPLHFAVNCCQDSLIFFSAMTTPLVTPKE</sequence>
<evidence type="ECO:0000313" key="5">
    <source>
        <dbReference type="Proteomes" id="UP001458880"/>
    </source>
</evidence>
<feature type="repeat" description="ANK" evidence="3">
    <location>
        <begin position="109"/>
        <end position="141"/>
    </location>
</feature>
<feature type="repeat" description="ANK" evidence="3">
    <location>
        <begin position="175"/>
        <end position="207"/>
    </location>
</feature>
<dbReference type="InterPro" id="IPR036770">
    <property type="entry name" value="Ankyrin_rpt-contain_sf"/>
</dbReference>
<gene>
    <name evidence="4" type="ORF">QE152_g33451</name>
</gene>
<keyword evidence="1" id="KW-0677">Repeat</keyword>
<dbReference type="GO" id="GO:0005634">
    <property type="term" value="C:nucleus"/>
    <property type="evidence" value="ECO:0007669"/>
    <property type="project" value="TreeGrafter"/>
</dbReference>
<dbReference type="Pfam" id="PF12796">
    <property type="entry name" value="Ank_2"/>
    <property type="match status" value="2"/>
</dbReference>
<dbReference type="InterPro" id="IPR002110">
    <property type="entry name" value="Ankyrin_rpt"/>
</dbReference>
<evidence type="ECO:0000256" key="3">
    <source>
        <dbReference type="PROSITE-ProRule" id="PRU00023"/>
    </source>
</evidence>
<evidence type="ECO:0000256" key="2">
    <source>
        <dbReference type="ARBA" id="ARBA00023043"/>
    </source>
</evidence>
<dbReference type="AlphaFoldDB" id="A0AAW1IX26"/>
<dbReference type="Proteomes" id="UP001458880">
    <property type="component" value="Unassembled WGS sequence"/>
</dbReference>
<dbReference type="Gene3D" id="1.25.40.20">
    <property type="entry name" value="Ankyrin repeat-containing domain"/>
    <property type="match status" value="3"/>
</dbReference>
<organism evidence="4 5">
    <name type="scientific">Popillia japonica</name>
    <name type="common">Japanese beetle</name>
    <dbReference type="NCBI Taxonomy" id="7064"/>
    <lineage>
        <taxon>Eukaryota</taxon>
        <taxon>Metazoa</taxon>
        <taxon>Ecdysozoa</taxon>
        <taxon>Arthropoda</taxon>
        <taxon>Hexapoda</taxon>
        <taxon>Insecta</taxon>
        <taxon>Pterygota</taxon>
        <taxon>Neoptera</taxon>
        <taxon>Endopterygota</taxon>
        <taxon>Coleoptera</taxon>
        <taxon>Polyphaga</taxon>
        <taxon>Scarabaeiformia</taxon>
        <taxon>Scarabaeidae</taxon>
        <taxon>Rutelinae</taxon>
        <taxon>Popillia</taxon>
    </lineage>
</organism>
<dbReference type="GO" id="GO:0000976">
    <property type="term" value="F:transcription cis-regulatory region binding"/>
    <property type="evidence" value="ECO:0007669"/>
    <property type="project" value="TreeGrafter"/>
</dbReference>
<feature type="repeat" description="ANK" evidence="3">
    <location>
        <begin position="241"/>
        <end position="267"/>
    </location>
</feature>
<dbReference type="PANTHER" id="PTHR24193">
    <property type="entry name" value="ANKYRIN REPEAT PROTEIN"/>
    <property type="match status" value="1"/>
</dbReference>
<dbReference type="PRINTS" id="PR01415">
    <property type="entry name" value="ANKYRIN"/>
</dbReference>
<accession>A0AAW1IX26</accession>
<proteinExistence type="predicted"/>
<dbReference type="PROSITE" id="PS50088">
    <property type="entry name" value="ANK_REPEAT"/>
    <property type="match status" value="4"/>
</dbReference>
<feature type="repeat" description="ANK" evidence="3">
    <location>
        <begin position="208"/>
        <end position="240"/>
    </location>
</feature>
<reference evidence="4 5" key="1">
    <citation type="journal article" date="2024" name="BMC Genomics">
        <title>De novo assembly and annotation of Popillia japonica's genome with initial clues to its potential as an invasive pest.</title>
        <authorList>
            <person name="Cucini C."/>
            <person name="Boschi S."/>
            <person name="Funari R."/>
            <person name="Cardaioli E."/>
            <person name="Iannotti N."/>
            <person name="Marturano G."/>
            <person name="Paoli F."/>
            <person name="Bruttini M."/>
            <person name="Carapelli A."/>
            <person name="Frati F."/>
            <person name="Nardi F."/>
        </authorList>
    </citation>
    <scope>NUCLEOTIDE SEQUENCE [LARGE SCALE GENOMIC DNA]</scope>
    <source>
        <strain evidence="4">DMR45628</strain>
    </source>
</reference>